<dbReference type="InterPro" id="IPR036380">
    <property type="entry name" value="Isochorismatase-like_sf"/>
</dbReference>
<dbReference type="EMBL" id="JNOC01000022">
    <property type="protein sequence ID" value="KPH56039.1"/>
    <property type="molecule type" value="Genomic_DNA"/>
</dbReference>
<dbReference type="PANTHER" id="PTHR14119">
    <property type="entry name" value="HYDROLASE"/>
    <property type="match status" value="1"/>
</dbReference>
<evidence type="ECO:0000313" key="2">
    <source>
        <dbReference type="EMBL" id="KPH56039.1"/>
    </source>
</evidence>
<comment type="caution">
    <text evidence="2">The sequence shown here is derived from an EMBL/GenBank/DDBJ whole genome shotgun (WGS) entry which is preliminary data.</text>
</comment>
<evidence type="ECO:0000259" key="1">
    <source>
        <dbReference type="Pfam" id="PF00857"/>
    </source>
</evidence>
<dbReference type="RefSeq" id="WP_054197818.1">
    <property type="nucleotide sequence ID" value="NZ_CANTXR010000011.1"/>
</dbReference>
<dbReference type="InterPro" id="IPR000868">
    <property type="entry name" value="Isochorismatase-like_dom"/>
</dbReference>
<name>A0A0N0LU63_9HELI</name>
<dbReference type="AlphaFoldDB" id="A0A0N0LU63"/>
<evidence type="ECO:0000313" key="3">
    <source>
        <dbReference type="Proteomes" id="UP000037997"/>
    </source>
</evidence>
<protein>
    <submittedName>
        <fullName evidence="2">Isochorismatase</fullName>
    </submittedName>
</protein>
<dbReference type="InterPro" id="IPR050993">
    <property type="entry name" value="Isochorismatase_domain"/>
</dbReference>
<gene>
    <name evidence="2" type="ORF">HPU229334_04770</name>
</gene>
<dbReference type="Gene3D" id="3.40.50.850">
    <property type="entry name" value="Isochorismatase-like"/>
    <property type="match status" value="1"/>
</dbReference>
<dbReference type="Proteomes" id="UP000037997">
    <property type="component" value="Unassembled WGS sequence"/>
</dbReference>
<dbReference type="SUPFAM" id="SSF52499">
    <property type="entry name" value="Isochorismatase-like hydrolases"/>
    <property type="match status" value="1"/>
</dbReference>
<accession>A0A0N0LU63</accession>
<dbReference type="Pfam" id="PF00857">
    <property type="entry name" value="Isochorismatase"/>
    <property type="match status" value="1"/>
</dbReference>
<dbReference type="PANTHER" id="PTHR14119:SF3">
    <property type="entry name" value="ISOCHORISMATASE DOMAIN-CONTAINING PROTEIN 2"/>
    <property type="match status" value="1"/>
</dbReference>
<organism evidence="2 3">
    <name type="scientific">Helicobacter pullorum</name>
    <dbReference type="NCBI Taxonomy" id="35818"/>
    <lineage>
        <taxon>Bacteria</taxon>
        <taxon>Pseudomonadati</taxon>
        <taxon>Campylobacterota</taxon>
        <taxon>Epsilonproteobacteria</taxon>
        <taxon>Campylobacterales</taxon>
        <taxon>Helicobacteraceae</taxon>
        <taxon>Helicobacter</taxon>
    </lineage>
</organism>
<proteinExistence type="predicted"/>
<dbReference type="PATRIC" id="fig|35818.11.peg.948"/>
<dbReference type="STRING" id="35818.HPU229336_00380"/>
<feature type="domain" description="Isochorismatase-like" evidence="1">
    <location>
        <begin position="18"/>
        <end position="165"/>
    </location>
</feature>
<sequence>MPSYIPKQQARLNPKECVFICIDIQEKLFNVMQNKDKMLKNANKLLEGAKIFGANSIVLEQYPQGLGKALLRNQENPKESLIEKISFSAFGEQNFCKALEKLQATTLILFGIETHICVKESAFDAKERGFKVLIAEDACSSRELHSHSLAIQEMRDLKIQISSTESILFSFLLHAKETNFKAISALIKN</sequence>
<reference evidence="2 3" key="1">
    <citation type="submission" date="2014-06" db="EMBL/GenBank/DDBJ databases">
        <title>Helicobacter pullorum isolates in fresh chicken meat - phenotypic and genotypic features.</title>
        <authorList>
            <person name="Borges V."/>
            <person name="Santos A."/>
            <person name="Correia C.B."/>
            <person name="Saraiva M."/>
            <person name="Menard A."/>
            <person name="Vieira L."/>
            <person name="Sampaio D.A."/>
            <person name="Gomes J.P."/>
            <person name="Oleastro M."/>
        </authorList>
    </citation>
    <scope>NUCLEOTIDE SEQUENCE [LARGE SCALE GENOMIC DNA]</scope>
    <source>
        <strain evidence="2 3">229334/12</strain>
    </source>
</reference>